<proteinExistence type="predicted"/>
<accession>A0AAD5XB11</accession>
<dbReference type="Proteomes" id="UP001211907">
    <property type="component" value="Unassembled WGS sequence"/>
</dbReference>
<evidence type="ECO:0000313" key="2">
    <source>
        <dbReference type="EMBL" id="KAJ3082908.1"/>
    </source>
</evidence>
<dbReference type="EMBL" id="JADGJH010004948">
    <property type="protein sequence ID" value="KAJ3082908.1"/>
    <property type="molecule type" value="Genomic_DNA"/>
</dbReference>
<dbReference type="AlphaFoldDB" id="A0AAD5XB11"/>
<organism evidence="2 3">
    <name type="scientific">Physocladia obscura</name>
    <dbReference type="NCBI Taxonomy" id="109957"/>
    <lineage>
        <taxon>Eukaryota</taxon>
        <taxon>Fungi</taxon>
        <taxon>Fungi incertae sedis</taxon>
        <taxon>Chytridiomycota</taxon>
        <taxon>Chytridiomycota incertae sedis</taxon>
        <taxon>Chytridiomycetes</taxon>
        <taxon>Chytridiales</taxon>
        <taxon>Chytriomycetaceae</taxon>
        <taxon>Physocladia</taxon>
    </lineage>
</organism>
<sequence length="119" mass="12376">MGSNNGSDDVAGGAYHSADEGKSNNHSDSGSNNEDETSSSNDLSPLTSNLSCFKISAKKQIASELTADTLDLPDKKCKQVTIHQMKPDLPAAVTAVRTDISTGLSVMAGLLVEFAKSMG</sequence>
<feature type="region of interest" description="Disordered" evidence="1">
    <location>
        <begin position="1"/>
        <end position="45"/>
    </location>
</feature>
<reference evidence="2" key="1">
    <citation type="submission" date="2020-05" db="EMBL/GenBank/DDBJ databases">
        <title>Phylogenomic resolution of chytrid fungi.</title>
        <authorList>
            <person name="Stajich J.E."/>
            <person name="Amses K."/>
            <person name="Simmons R."/>
            <person name="Seto K."/>
            <person name="Myers J."/>
            <person name="Bonds A."/>
            <person name="Quandt C.A."/>
            <person name="Barry K."/>
            <person name="Liu P."/>
            <person name="Grigoriev I."/>
            <person name="Longcore J.E."/>
            <person name="James T.Y."/>
        </authorList>
    </citation>
    <scope>NUCLEOTIDE SEQUENCE</scope>
    <source>
        <strain evidence="2">JEL0513</strain>
    </source>
</reference>
<feature type="non-terminal residue" evidence="2">
    <location>
        <position position="119"/>
    </location>
</feature>
<gene>
    <name evidence="2" type="ORF">HK100_009562</name>
</gene>
<keyword evidence="3" id="KW-1185">Reference proteome</keyword>
<feature type="compositionally biased region" description="Low complexity" evidence="1">
    <location>
        <begin position="27"/>
        <end position="44"/>
    </location>
</feature>
<evidence type="ECO:0000313" key="3">
    <source>
        <dbReference type="Proteomes" id="UP001211907"/>
    </source>
</evidence>
<name>A0AAD5XB11_9FUNG</name>
<evidence type="ECO:0000256" key="1">
    <source>
        <dbReference type="SAM" id="MobiDB-lite"/>
    </source>
</evidence>
<protein>
    <submittedName>
        <fullName evidence="2">Uncharacterized protein</fullName>
    </submittedName>
</protein>
<comment type="caution">
    <text evidence="2">The sequence shown here is derived from an EMBL/GenBank/DDBJ whole genome shotgun (WGS) entry which is preliminary data.</text>
</comment>